<evidence type="ECO:0000313" key="2">
    <source>
        <dbReference type="EMBL" id="CAG7836565.1"/>
    </source>
</evidence>
<feature type="compositionally biased region" description="Basic and acidic residues" evidence="1">
    <location>
        <begin position="536"/>
        <end position="554"/>
    </location>
</feature>
<accession>A0A8J2PTM5</accession>
<feature type="compositionally biased region" description="Polar residues" evidence="1">
    <location>
        <begin position="523"/>
        <end position="534"/>
    </location>
</feature>
<evidence type="ECO:0000256" key="1">
    <source>
        <dbReference type="SAM" id="MobiDB-lite"/>
    </source>
</evidence>
<feature type="compositionally biased region" description="Basic and acidic residues" evidence="1">
    <location>
        <begin position="434"/>
        <end position="443"/>
    </location>
</feature>
<dbReference type="EMBL" id="CAJVCH010571072">
    <property type="protein sequence ID" value="CAG7836565.1"/>
    <property type="molecule type" value="Genomic_DNA"/>
</dbReference>
<dbReference type="AlphaFoldDB" id="A0A8J2PTM5"/>
<proteinExistence type="predicted"/>
<feature type="region of interest" description="Disordered" evidence="1">
    <location>
        <begin position="605"/>
        <end position="627"/>
    </location>
</feature>
<feature type="compositionally biased region" description="Polar residues" evidence="1">
    <location>
        <begin position="229"/>
        <end position="238"/>
    </location>
</feature>
<gene>
    <name evidence="2" type="ORF">AFUS01_LOCUS45800</name>
</gene>
<protein>
    <submittedName>
        <fullName evidence="2">Uncharacterized protein</fullName>
    </submittedName>
</protein>
<keyword evidence="3" id="KW-1185">Reference proteome</keyword>
<comment type="caution">
    <text evidence="2">The sequence shown here is derived from an EMBL/GenBank/DDBJ whole genome shotgun (WGS) entry which is preliminary data.</text>
</comment>
<feature type="compositionally biased region" description="Basic and acidic residues" evidence="1">
    <location>
        <begin position="245"/>
        <end position="272"/>
    </location>
</feature>
<feature type="region of interest" description="Disordered" evidence="1">
    <location>
        <begin position="15"/>
        <end position="66"/>
    </location>
</feature>
<feature type="compositionally biased region" description="Basic and acidic residues" evidence="1">
    <location>
        <begin position="181"/>
        <end position="198"/>
    </location>
</feature>
<evidence type="ECO:0000313" key="3">
    <source>
        <dbReference type="Proteomes" id="UP000708208"/>
    </source>
</evidence>
<feature type="compositionally biased region" description="Low complexity" evidence="1">
    <location>
        <begin position="18"/>
        <end position="40"/>
    </location>
</feature>
<feature type="region of interest" description="Disordered" evidence="1">
    <location>
        <begin position="523"/>
        <end position="554"/>
    </location>
</feature>
<feature type="compositionally biased region" description="Low complexity" evidence="1">
    <location>
        <begin position="203"/>
        <end position="226"/>
    </location>
</feature>
<dbReference type="Proteomes" id="UP000708208">
    <property type="component" value="Unassembled WGS sequence"/>
</dbReference>
<organism evidence="2 3">
    <name type="scientific">Allacma fusca</name>
    <dbReference type="NCBI Taxonomy" id="39272"/>
    <lineage>
        <taxon>Eukaryota</taxon>
        <taxon>Metazoa</taxon>
        <taxon>Ecdysozoa</taxon>
        <taxon>Arthropoda</taxon>
        <taxon>Hexapoda</taxon>
        <taxon>Collembola</taxon>
        <taxon>Symphypleona</taxon>
        <taxon>Sminthuridae</taxon>
        <taxon>Allacma</taxon>
    </lineage>
</organism>
<sequence length="627" mass="69667">MAFNASIKDYLKSKSSLKKTPTNSSAGATAGTTFNNSASSMRLDGSKTEFETSQELTSVAQDTFDEPNENFLETSESEDSCEFNPDFPDCNYDLTFENRCRFRITEDKTKSWPFPPERCKTKPIHDRCTLHRDKCTGRKYFSYYRTTQDISNSIKEPCPQTRTCDDDLVYHSYDSKENKHLFKGGKIDRKEKKYREKQSQNFPSTPSSNTTPRTKSSEQTSSSEGTEPAENNTPGTNKTQKKPIKSSDHPKMLTLTDKNEFEVVSKKDEGKPIKTVPTNQKEKPHSKTNKHLSRSKPAAGDKTIEPVPTEQQMLNGEEKPLTKSTKHLSKGKPPAGDKTIEPVPTEQQMLNEEGKPVTKTTKRRGKPATGDKTIEPVPTEQQMLNEDGKPVTKSTKHRGKPAAGDKTNEPVPTEQQMLNAEGKPVTKSTKHRGKPEDADKKQPIDNNGGPVNPVLTNNTTTEEPISKADDKIPDKKPAGEKAKKKDSNSYYSYNVPYYSYEYSDSKAPTQSTVMVNEQENLNSTNLPTANTSMNPEEPKAEANDKVAKKTSEGKDVKKVTSSYSYSYYGSGNSVDKLRTQTTENVDVGANPAAVAKKEPIVNNSIFVNPAPNKTNNKPDIGSNKTLP</sequence>
<feature type="compositionally biased region" description="Basic and acidic residues" evidence="1">
    <location>
        <begin position="464"/>
        <end position="487"/>
    </location>
</feature>
<feature type="compositionally biased region" description="Polar residues" evidence="1">
    <location>
        <begin position="51"/>
        <end position="61"/>
    </location>
</feature>
<reference evidence="2" key="1">
    <citation type="submission" date="2021-06" db="EMBL/GenBank/DDBJ databases">
        <authorList>
            <person name="Hodson N. C."/>
            <person name="Mongue J. A."/>
            <person name="Jaron S. K."/>
        </authorList>
    </citation>
    <scope>NUCLEOTIDE SEQUENCE</scope>
</reference>
<name>A0A8J2PTM5_9HEXA</name>
<feature type="region of interest" description="Disordered" evidence="1">
    <location>
        <begin position="181"/>
        <end position="490"/>
    </location>
</feature>